<feature type="transmembrane region" description="Helical" evidence="8">
    <location>
        <begin position="190"/>
        <end position="209"/>
    </location>
</feature>
<feature type="transmembrane region" description="Helical" evidence="8">
    <location>
        <begin position="221"/>
        <end position="244"/>
    </location>
</feature>
<dbReference type="Pfam" id="PF03845">
    <property type="entry name" value="Spore_permease"/>
    <property type="match status" value="1"/>
</dbReference>
<feature type="transmembrane region" description="Helical" evidence="8">
    <location>
        <begin position="150"/>
        <end position="170"/>
    </location>
</feature>
<keyword evidence="4" id="KW-0309">Germination</keyword>
<evidence type="ECO:0000313" key="9">
    <source>
        <dbReference type="EMBL" id="MCY9281841.1"/>
    </source>
</evidence>
<organism evidence="9 10">
    <name type="scientific">Bacillus haynesii</name>
    <dbReference type="NCBI Taxonomy" id="1925021"/>
    <lineage>
        <taxon>Bacteria</taxon>
        <taxon>Bacillati</taxon>
        <taxon>Bacillota</taxon>
        <taxon>Bacilli</taxon>
        <taxon>Bacillales</taxon>
        <taxon>Bacillaceae</taxon>
        <taxon>Bacillus</taxon>
    </lineage>
</organism>
<dbReference type="AlphaFoldDB" id="A0AA90J9W0"/>
<dbReference type="GO" id="GO:0009847">
    <property type="term" value="P:spore germination"/>
    <property type="evidence" value="ECO:0007669"/>
    <property type="project" value="InterPro"/>
</dbReference>
<evidence type="ECO:0000256" key="8">
    <source>
        <dbReference type="SAM" id="Phobius"/>
    </source>
</evidence>
<evidence type="ECO:0000313" key="10">
    <source>
        <dbReference type="Proteomes" id="UP001066455"/>
    </source>
</evidence>
<feature type="transmembrane region" description="Helical" evidence="8">
    <location>
        <begin position="274"/>
        <end position="294"/>
    </location>
</feature>
<keyword evidence="6 8" id="KW-1133">Transmembrane helix</keyword>
<keyword evidence="7 8" id="KW-0472">Membrane</keyword>
<evidence type="ECO:0000256" key="3">
    <source>
        <dbReference type="ARBA" id="ARBA00022448"/>
    </source>
</evidence>
<feature type="transmembrane region" description="Helical" evidence="8">
    <location>
        <begin position="43"/>
        <end position="64"/>
    </location>
</feature>
<feature type="transmembrane region" description="Helical" evidence="8">
    <location>
        <begin position="84"/>
        <end position="105"/>
    </location>
</feature>
<comment type="subcellular location">
    <subcellularLocation>
        <location evidence="1">Membrane</location>
        <topology evidence="1">Multi-pass membrane protein</topology>
    </subcellularLocation>
</comment>
<evidence type="ECO:0000256" key="5">
    <source>
        <dbReference type="ARBA" id="ARBA00022692"/>
    </source>
</evidence>
<gene>
    <name evidence="9" type="ORF">MOE73_17385</name>
</gene>
<reference evidence="9" key="1">
    <citation type="submission" date="2022-02" db="EMBL/GenBank/DDBJ databases">
        <title>Crop Bioprotection Bacillus Genome Sequencing.</title>
        <authorList>
            <person name="Dunlap C."/>
        </authorList>
    </citation>
    <scope>NUCLEOTIDE SEQUENCE</scope>
    <source>
        <strain evidence="9">T20C14</strain>
    </source>
</reference>
<dbReference type="NCBIfam" id="TIGR00912">
    <property type="entry name" value="2A0309"/>
    <property type="match status" value="1"/>
</dbReference>
<accession>A0AA90J9W0</accession>
<sequence length="366" mass="41268">MMVSQQDKITVSQTGIVITNFLLGTGILTLPRTSVEAVKTPDVWLSVAFGGLVAILAGFIMVKLSMKYPEKTLYQYSRDLIGKWPGGLFSLLLICYFLATSGFQVRSVTEVMGFYLLEDTPLWSMAIRFFMGRDLFINRRYQPTARLYEIIFPITVLIFLIVIFISANIFDMDNLRPVLGKGIMPVLQGVKTTSFACTGIEVMLIIVPFMRNPEQALKATLVGISFPIVFYMITVIMVIGALLIDGVTSLTWPTIDLMRSFEIPGLIFERFESLLLVIWIMQIFSNLTISYYAAAVGLSQFLQKRVEPILFALLPVIYLIAMTPKNINQLFQFGDLIGNSAIYLVGVIPLVLLMISKVRRRKYEKN</sequence>
<keyword evidence="3" id="KW-0813">Transport</keyword>
<evidence type="ECO:0000256" key="1">
    <source>
        <dbReference type="ARBA" id="ARBA00004141"/>
    </source>
</evidence>
<proteinExistence type="inferred from homology"/>
<dbReference type="PANTHER" id="PTHR34975">
    <property type="entry name" value="SPORE GERMINATION PROTEIN A2"/>
    <property type="match status" value="1"/>
</dbReference>
<dbReference type="Proteomes" id="UP001066455">
    <property type="component" value="Unassembled WGS sequence"/>
</dbReference>
<feature type="transmembrane region" description="Helical" evidence="8">
    <location>
        <begin position="336"/>
        <end position="355"/>
    </location>
</feature>
<dbReference type="EMBL" id="JALAXI010000016">
    <property type="protein sequence ID" value="MCY9281841.1"/>
    <property type="molecule type" value="Genomic_DNA"/>
</dbReference>
<dbReference type="InterPro" id="IPR004761">
    <property type="entry name" value="Spore_GerAB"/>
</dbReference>
<evidence type="ECO:0000256" key="6">
    <source>
        <dbReference type="ARBA" id="ARBA00022989"/>
    </source>
</evidence>
<feature type="transmembrane region" description="Helical" evidence="8">
    <location>
        <begin position="12"/>
        <end position="31"/>
    </location>
</feature>
<protein>
    <submittedName>
        <fullName evidence="9">Spore germination protein</fullName>
    </submittedName>
</protein>
<dbReference type="Gene3D" id="1.20.1740.10">
    <property type="entry name" value="Amino acid/polyamine transporter I"/>
    <property type="match status" value="1"/>
</dbReference>
<comment type="similarity">
    <text evidence="2">Belongs to the amino acid-polyamine-organocation (APC) superfamily. Spore germination protein (SGP) (TC 2.A.3.9) family.</text>
</comment>
<name>A0AA90J9W0_9BACI</name>
<dbReference type="GO" id="GO:0016020">
    <property type="term" value="C:membrane"/>
    <property type="evidence" value="ECO:0007669"/>
    <property type="project" value="UniProtKB-SubCell"/>
</dbReference>
<evidence type="ECO:0000256" key="7">
    <source>
        <dbReference type="ARBA" id="ARBA00023136"/>
    </source>
</evidence>
<feature type="transmembrane region" description="Helical" evidence="8">
    <location>
        <begin position="306"/>
        <end position="324"/>
    </location>
</feature>
<dbReference type="PANTHER" id="PTHR34975:SF2">
    <property type="entry name" value="SPORE GERMINATION PROTEIN A2"/>
    <property type="match status" value="1"/>
</dbReference>
<evidence type="ECO:0000256" key="2">
    <source>
        <dbReference type="ARBA" id="ARBA00007998"/>
    </source>
</evidence>
<keyword evidence="5 8" id="KW-0812">Transmembrane</keyword>
<evidence type="ECO:0000256" key="4">
    <source>
        <dbReference type="ARBA" id="ARBA00022544"/>
    </source>
</evidence>
<dbReference type="RefSeq" id="WP_268305855.1">
    <property type="nucleotide sequence ID" value="NZ_JALAJL010000049.1"/>
</dbReference>
<comment type="caution">
    <text evidence="9">The sequence shown here is derived from an EMBL/GenBank/DDBJ whole genome shotgun (WGS) entry which is preliminary data.</text>
</comment>